<comment type="subcellular location">
    <subcellularLocation>
        <location evidence="1">Nucleus</location>
    </subcellularLocation>
</comment>
<dbReference type="GO" id="GO:0003677">
    <property type="term" value="F:DNA binding"/>
    <property type="evidence" value="ECO:0007669"/>
    <property type="project" value="UniProtKB-KW"/>
</dbReference>
<evidence type="ECO:0000256" key="5">
    <source>
        <dbReference type="ARBA" id="ARBA00023242"/>
    </source>
</evidence>
<protein>
    <recommendedName>
        <fullName evidence="6">AP2/ERF domain-containing protein</fullName>
    </recommendedName>
</protein>
<evidence type="ECO:0000256" key="4">
    <source>
        <dbReference type="ARBA" id="ARBA00023163"/>
    </source>
</evidence>
<dbReference type="AlphaFoldDB" id="A0A8X8CNY4"/>
<keyword evidence="3" id="KW-0238">DNA-binding</keyword>
<sequence>MAAEAKITLEQQTWYADNGANTHITANAVDLTTLQLYDGMDTVQVGNGSGINGPADMKLICGIRIARMNHKTRKDDKVHFTTYISFNFCPCLDNTVYLGAFDDKEVAAHAYDLVALKYWGKVVVGFQNIEEFLVLASTQKEAAATYGIEHRGMNTDLSWYIKWLKSNQNNNNDSNDLNIPNPIMIGTDNSTHRNLNQEFGPTFLHNEQTYQPSETTLIPLRPAAANPILALGLLLQSSELELLSFPSFQGNDGNDNIDRLPTNLIIRVRTDTV</sequence>
<name>A0A8X8CNY4_POPTO</name>
<proteinExistence type="predicted"/>
<dbReference type="PROSITE" id="PS51032">
    <property type="entry name" value="AP2_ERF"/>
    <property type="match status" value="1"/>
</dbReference>
<keyword evidence="2" id="KW-0805">Transcription regulation</keyword>
<evidence type="ECO:0000313" key="8">
    <source>
        <dbReference type="Proteomes" id="UP000886885"/>
    </source>
</evidence>
<evidence type="ECO:0000256" key="1">
    <source>
        <dbReference type="ARBA" id="ARBA00004123"/>
    </source>
</evidence>
<dbReference type="Proteomes" id="UP000886885">
    <property type="component" value="Chromosome 6D"/>
</dbReference>
<gene>
    <name evidence="7" type="ORF">POTOM_025806</name>
</gene>
<evidence type="ECO:0000259" key="6">
    <source>
        <dbReference type="PROSITE" id="PS51032"/>
    </source>
</evidence>
<feature type="domain" description="AP2/ERF" evidence="6">
    <location>
        <begin position="59"/>
        <end position="130"/>
    </location>
</feature>
<reference evidence="7" key="1">
    <citation type="journal article" date="2020" name="bioRxiv">
        <title>Hybrid origin of Populus tomentosa Carr. identified through genome sequencing and phylogenomic analysis.</title>
        <authorList>
            <person name="An X."/>
            <person name="Gao K."/>
            <person name="Chen Z."/>
            <person name="Li J."/>
            <person name="Yang X."/>
            <person name="Yang X."/>
            <person name="Zhou J."/>
            <person name="Guo T."/>
            <person name="Zhao T."/>
            <person name="Huang S."/>
            <person name="Miao D."/>
            <person name="Khan W.U."/>
            <person name="Rao P."/>
            <person name="Ye M."/>
            <person name="Lei B."/>
            <person name="Liao W."/>
            <person name="Wang J."/>
            <person name="Ji L."/>
            <person name="Li Y."/>
            <person name="Guo B."/>
            <person name="Mustafa N.S."/>
            <person name="Li S."/>
            <person name="Yun Q."/>
            <person name="Keller S.R."/>
            <person name="Mao J."/>
            <person name="Zhang R."/>
            <person name="Strauss S.H."/>
        </authorList>
    </citation>
    <scope>NUCLEOTIDE SEQUENCE</scope>
    <source>
        <strain evidence="7">GM15</strain>
        <tissue evidence="7">Leaf</tissue>
    </source>
</reference>
<dbReference type="GO" id="GO:0003700">
    <property type="term" value="F:DNA-binding transcription factor activity"/>
    <property type="evidence" value="ECO:0007669"/>
    <property type="project" value="InterPro"/>
</dbReference>
<organism evidence="7 8">
    <name type="scientific">Populus tomentosa</name>
    <name type="common">Chinese white poplar</name>
    <dbReference type="NCBI Taxonomy" id="118781"/>
    <lineage>
        <taxon>Eukaryota</taxon>
        <taxon>Viridiplantae</taxon>
        <taxon>Streptophyta</taxon>
        <taxon>Embryophyta</taxon>
        <taxon>Tracheophyta</taxon>
        <taxon>Spermatophyta</taxon>
        <taxon>Magnoliopsida</taxon>
        <taxon>eudicotyledons</taxon>
        <taxon>Gunneridae</taxon>
        <taxon>Pentapetalae</taxon>
        <taxon>rosids</taxon>
        <taxon>fabids</taxon>
        <taxon>Malpighiales</taxon>
        <taxon>Salicaceae</taxon>
        <taxon>Saliceae</taxon>
        <taxon>Populus</taxon>
    </lineage>
</organism>
<dbReference type="EMBL" id="JAAWWB010000012">
    <property type="protein sequence ID" value="KAG6770136.1"/>
    <property type="molecule type" value="Genomic_DNA"/>
</dbReference>
<dbReference type="GO" id="GO:0005634">
    <property type="term" value="C:nucleus"/>
    <property type="evidence" value="ECO:0007669"/>
    <property type="project" value="UniProtKB-SubCell"/>
</dbReference>
<keyword evidence="8" id="KW-1185">Reference proteome</keyword>
<keyword evidence="4" id="KW-0804">Transcription</keyword>
<evidence type="ECO:0000256" key="2">
    <source>
        <dbReference type="ARBA" id="ARBA00023015"/>
    </source>
</evidence>
<dbReference type="OrthoDB" id="1845088at2759"/>
<accession>A0A8X8CNY4</accession>
<comment type="caution">
    <text evidence="7">The sequence shown here is derived from an EMBL/GenBank/DDBJ whole genome shotgun (WGS) entry which is preliminary data.</text>
</comment>
<keyword evidence="5" id="KW-0539">Nucleus</keyword>
<evidence type="ECO:0000313" key="7">
    <source>
        <dbReference type="EMBL" id="KAG6770136.1"/>
    </source>
</evidence>
<evidence type="ECO:0000256" key="3">
    <source>
        <dbReference type="ARBA" id="ARBA00023125"/>
    </source>
</evidence>
<dbReference type="InterPro" id="IPR001471">
    <property type="entry name" value="AP2/ERF_dom"/>
</dbReference>